<evidence type="ECO:0000256" key="5">
    <source>
        <dbReference type="ARBA" id="ARBA00022490"/>
    </source>
</evidence>
<proteinExistence type="inferred from homology"/>
<comment type="similarity">
    <text evidence="4">Belongs to the huntingtin family.</text>
</comment>
<dbReference type="Gene3D" id="1.25.10.10">
    <property type="entry name" value="Leucine-rich Repeat Variant"/>
    <property type="match status" value="1"/>
</dbReference>
<dbReference type="InterPro" id="IPR024613">
    <property type="entry name" value="Huntingtin_N_HEAT_rpt-2"/>
</dbReference>
<dbReference type="Pfam" id="PF20926">
    <property type="entry name" value="Htt_N-HEAT_1"/>
    <property type="match status" value="1"/>
</dbReference>
<reference evidence="8" key="2">
    <citation type="submission" date="2025-05" db="UniProtKB">
        <authorList>
            <consortium name="EnsemblMetazoa"/>
        </authorList>
    </citation>
    <scope>IDENTIFICATION</scope>
    <source>
        <strain evidence="8">Foshan</strain>
    </source>
</reference>
<dbReference type="PANTHER" id="PTHR10170:SF10">
    <property type="entry name" value="HUNTINGTIN"/>
    <property type="match status" value="1"/>
</dbReference>
<evidence type="ECO:0008006" key="10">
    <source>
        <dbReference type="Google" id="ProtNLM"/>
    </source>
</evidence>
<dbReference type="RefSeq" id="XP_062702131.1">
    <property type="nucleotide sequence ID" value="XM_062846147.1"/>
</dbReference>
<dbReference type="EnsemblMetazoa" id="AALFPA23_019011.R27965">
    <property type="protein sequence ID" value="AALFPA23_019011.P27965"/>
    <property type="gene ID" value="AALFPA23_019011"/>
</dbReference>
<dbReference type="SUPFAM" id="SSF48371">
    <property type="entry name" value="ARM repeat"/>
    <property type="match status" value="2"/>
</dbReference>
<dbReference type="InterPro" id="IPR048411">
    <property type="entry name" value="Htt_N_HEAT_rpt-1"/>
</dbReference>
<name>A0ABM1ZJ89_AEDAL</name>
<evidence type="ECO:0000313" key="8">
    <source>
        <dbReference type="EnsemblMetazoa" id="AALFPA23_019011.P27965"/>
    </source>
</evidence>
<feature type="region of interest" description="Disordered" evidence="7">
    <location>
        <begin position="447"/>
        <end position="466"/>
    </location>
</feature>
<dbReference type="PRINTS" id="PR00375">
    <property type="entry name" value="HUNTINGTIN"/>
</dbReference>
<keyword evidence="6" id="KW-0539">Nucleus</keyword>
<evidence type="ECO:0000256" key="6">
    <source>
        <dbReference type="ARBA" id="ARBA00023242"/>
    </source>
</evidence>
<keyword evidence="5" id="KW-0963">Cytoplasm</keyword>
<evidence type="ECO:0000256" key="3">
    <source>
        <dbReference type="ARBA" id="ARBA00004496"/>
    </source>
</evidence>
<keyword evidence="9" id="KW-1185">Reference proteome</keyword>
<evidence type="ECO:0000313" key="9">
    <source>
        <dbReference type="Proteomes" id="UP000069940"/>
    </source>
</evidence>
<dbReference type="PANTHER" id="PTHR10170">
    <property type="entry name" value="HUNTINGTON DISEASE PROTEIN"/>
    <property type="match status" value="1"/>
</dbReference>
<dbReference type="GeneID" id="115263724"/>
<accession>A0ABM1ZJ89</accession>
<dbReference type="InterPro" id="IPR016024">
    <property type="entry name" value="ARM-type_fold"/>
</dbReference>
<protein>
    <recommendedName>
        <fullName evidence="10">Huntingtin</fullName>
    </recommendedName>
</protein>
<dbReference type="InterPro" id="IPR028426">
    <property type="entry name" value="Huntingtin_fam"/>
</dbReference>
<feature type="region of interest" description="Disordered" evidence="7">
    <location>
        <begin position="393"/>
        <end position="418"/>
    </location>
</feature>
<reference evidence="9" key="1">
    <citation type="journal article" date="2015" name="Proc. Natl. Acad. Sci. U.S.A.">
        <title>Genome sequence of the Asian Tiger mosquito, Aedes albopictus, reveals insights into its biology, genetics, and evolution.</title>
        <authorList>
            <person name="Chen X.G."/>
            <person name="Jiang X."/>
            <person name="Gu J."/>
            <person name="Xu M."/>
            <person name="Wu Y."/>
            <person name="Deng Y."/>
            <person name="Zhang C."/>
            <person name="Bonizzoni M."/>
            <person name="Dermauw W."/>
            <person name="Vontas J."/>
            <person name="Armbruster P."/>
            <person name="Huang X."/>
            <person name="Yang Y."/>
            <person name="Zhang H."/>
            <person name="He W."/>
            <person name="Peng H."/>
            <person name="Liu Y."/>
            <person name="Wu K."/>
            <person name="Chen J."/>
            <person name="Lirakis M."/>
            <person name="Topalis P."/>
            <person name="Van Leeuwen T."/>
            <person name="Hall A.B."/>
            <person name="Jiang X."/>
            <person name="Thorpe C."/>
            <person name="Mueller R.L."/>
            <person name="Sun C."/>
            <person name="Waterhouse R.M."/>
            <person name="Yan G."/>
            <person name="Tu Z.J."/>
            <person name="Fang X."/>
            <person name="James A.A."/>
        </authorList>
    </citation>
    <scope>NUCLEOTIDE SEQUENCE [LARGE SCALE GENOMIC DNA]</scope>
    <source>
        <strain evidence="9">Foshan</strain>
    </source>
</reference>
<comment type="function">
    <text evidence="1">May play a role in microtubule-mediated transport or vesicle function.</text>
</comment>
<evidence type="ECO:0000256" key="2">
    <source>
        <dbReference type="ARBA" id="ARBA00004123"/>
    </source>
</evidence>
<dbReference type="Pfam" id="PF20927">
    <property type="entry name" value="Htt_C-HEAT"/>
    <property type="match status" value="1"/>
</dbReference>
<dbReference type="InterPro" id="IPR048413">
    <property type="entry name" value="Htt_C-HEAT_rpt"/>
</dbReference>
<evidence type="ECO:0000256" key="7">
    <source>
        <dbReference type="SAM" id="MobiDB-lite"/>
    </source>
</evidence>
<dbReference type="InterPro" id="IPR011989">
    <property type="entry name" value="ARM-like"/>
</dbReference>
<dbReference type="InterPro" id="IPR000091">
    <property type="entry name" value="Huntingtin"/>
</dbReference>
<comment type="subcellular location">
    <subcellularLocation>
        <location evidence="3">Cytoplasm</location>
    </subcellularLocation>
    <subcellularLocation>
        <location evidence="2">Nucleus</location>
    </subcellularLocation>
</comment>
<organism evidence="8 9">
    <name type="scientific">Aedes albopictus</name>
    <name type="common">Asian tiger mosquito</name>
    <name type="synonym">Stegomyia albopicta</name>
    <dbReference type="NCBI Taxonomy" id="7160"/>
    <lineage>
        <taxon>Eukaryota</taxon>
        <taxon>Metazoa</taxon>
        <taxon>Ecdysozoa</taxon>
        <taxon>Arthropoda</taxon>
        <taxon>Hexapoda</taxon>
        <taxon>Insecta</taxon>
        <taxon>Pterygota</taxon>
        <taxon>Neoptera</taxon>
        <taxon>Endopterygota</taxon>
        <taxon>Diptera</taxon>
        <taxon>Nematocera</taxon>
        <taxon>Culicoidea</taxon>
        <taxon>Culicidae</taxon>
        <taxon>Culicinae</taxon>
        <taxon>Aedini</taxon>
        <taxon>Aedes</taxon>
        <taxon>Stegomyia</taxon>
    </lineage>
</organism>
<evidence type="ECO:0000256" key="4">
    <source>
        <dbReference type="ARBA" id="ARBA00007153"/>
    </source>
</evidence>
<evidence type="ECO:0000256" key="1">
    <source>
        <dbReference type="ARBA" id="ARBA00002907"/>
    </source>
</evidence>
<dbReference type="Proteomes" id="UP000069940">
    <property type="component" value="Unassembled WGS sequence"/>
</dbReference>
<sequence>MEKLSMFGSLQKSIDILKSTECSQKEKITHFGQISEAIVSCKSGSMNTTFQNHLSAAIGTLLMFCEETDSSVRMSAEENLNRIIRFCESNGNIVRVQVDLYHEIKKNGNEKALRVCLALFGHYCGAIKQRKGKTYAQNLLPCIYAISKRRETQVLESLASFVKVFTEKLESYMTDGEVLKITEVFIEDLAAECATKRRCAAQNINSFIERSRCPEFYANNTFNRCIEILIKSQDQNAVLGVLTCFRGIIPIVLRHSTVEKSVEILDLVLYFLKDGNHSVVNAALEAIAVILNNLQPCAKKVLLSQDVEHRSWLLRRKSLKNSVFKINMSESLLGSRKSSTDARIDSLKPDKHMSFLQVTSTPTKFTPGDDKSLASASDLEMDFSRCIENSLQMANSSPEKEVKPKPSQADNVSLKRQKSTDSIGSLINTFLVTSTNAGESVSKFFRKSFDSPASGSTPARDIDNVRRAEEDDLSLESLASSQISMQSSNADTIRNELDVMLEVDDSIATETVTLAEGTRGGYVSETEDQNAETAMASLASAMEDIDEPSGSITRDLFIGSIHDQNILDYAVRLIASKFLLTGTKHGLIPDYSVRVSVKSMSLQILSQCVQLRPEVLLLTLEKDEPKDEFDVVEILNLEDAINEISNEALLNDAEENPSANVERATLPETEDLLEIKEDHFGECTSSTYFEYFSPMSISLDQGLTSLKTKLKMVEENFSTMATDSQDKLSKELDAILSQSDCSGLATKKGERRKELLVVPRVITSRGDIVTKRLDHGTDENQQMIADVLLFYNHPDQMLRANVLLIIGNLLKSVLNKYGSMDMFLTGNDVKNMLSGFLSEDILLRIISESFSDDIHIVVNQALTAFELVFTSYCNHQMYTNQWNRNWESDIDGFNFRKAPTSNYFTDGKVQPTMNPQKMLSQLLLVFNNKYWLVQCKVCDVTANLDFRTLRATVGKEHARLVEEKCLQQIFNLLGSSDFRVRNHAGQRLIDYIENGSGCERVDDGIVGSFVSEHLLSNFAEPIDARRLLSSTNGEGFAKKINKILYVMSNKLLSVSDRNQLLGIINFLKLLIGKYNPFEFLDMWNEFNLLNVLSSLMSEHTATALDLTAQNDLLEICSTLIIVTISSKPITSMDNEVIDKFIFHILKLLNIYQHLLLLPIPAPKPAKGELFANPKELQLVNCFGYFGNDPLYVKLYNLLRNVHESYKITISSEIGQKFFGLLRTTIASLWRILEIKNISSMTNGFKFIEEVLRYLITFLPYEPEHCVRCTRSLLRFLFSCNYVNRLEDIDYFRKSSQSLVPSDTAECQMFFDRYHEFNKCKTIISVSDLGSYIKQFEQMVIACLKIYSKTSAKVQTTILETLCQLLDFNINYQLLDSSNVFVESVLKHVELLETGSIVDSERLMPKIVKFLFLLCHSKDRAKIINIPKIINICDNLLANALIRKTAIASLQALVHEIFFLYRVAPADRNSELIMAEVATQKEVILNMMIKFPEEILCYEIAPMVLLFERQAQPGKYEPEILNSVIGAMQEKKLVINDDRERLILLRVLKMMNTDVIQNATVLQSLLEVVSEVYKSKDLTPSQKLVYYQSVFENALLRNGEEDLLHNVAAFYKDDAVTSAEEQTANLVCNILYSSIASYQAQKEDTVLGDSLVEFIRIITQIENYPKLKLTMKNTLKITKLGLPCEDCRLQYHIFKLLVGFGFELKTLTSALNAVHGTVLYEQSLGNIINLLTGGGCLSTNLCSDDISYLINEHFNVLLTNFEVLLASYVSSVEHSDVIVIKALASIPHIGSASKQFNLLEKSNIRSLSFLTHKLSGMLGDTNVVIARRSAMVLDGKLNALLRIEPLNSESVQSILPHTIFGKLFESFSPERRKKFPKLFKTMLLLVRFYAGLSAPQDLVPQIDTQHLKQINTDEDWFLEQISFHCTSQSYTKPKNTARMLYEVNSESKLINFLSNTSFNSRLLREVICTAFENMSHVFRADCVHFNPHLNYLKVHPMLKVGLIVLMRKLDEINATAEDTFDEKTVLHCVKATICFLENVIRLEHLCLIYVEARFIDRFLKDHILKSNFYETLLLFARKCAKSIRSKLKASKTCDITTITLHLQCIDFILQQKCLWTELNQNDKYLEIQDLLIRLTFEIVTEHLRDSLFLQRYHPPEVFNDLIANRYEQVEICLQALLVAQYIAEQESIEEAVYLEQHSKRLMVTVQSVATSLLKMDRFYPIAMTPREVFNCYSLDVDVHPLKLPSVPIDYLYELDTLEAYLKRVNLFGYSSKQQFEELFMSLLVLINREGDPEIMNYQEQYEIKKMCLTAISNLLLTCYKYPRIGFTNGKYHHVPRTSPIKCTSVGLKKLHNIQLLIPSNSVFYQPNLERKLRVAINDENVCTNDNVIGTDTFSTNQFSIYYSWQTMESAENECLGAKNLRYFIEKANLDVMSSVQLIYGIFEQMIEDNFALVLPLLVHFCEICENRDQIRHLYTVLLGLQERVPMEDTLSQQHIIYLLCKMSALLIPTVAELTHLCSIIPTYLKSTQLYIRNATLNGLTCLLECLVHSNTTMGGLSDELQLLRNVIINYTVKHGIVDESVTTYSDTHSKLVWTLNFYLIETTSRFVTDCNLLQNSIISANNILKRTTNLDIYLCILNGLERVVLTNTANRQLLEKIEKLALDLVKLDNEMFSLAALKLLLSCIYHSSNEQLENTERSNGIVQDEPEIIIQQIEKIEILFAKIRTTTPQGAKIFGDVLCQLIRDLLPPNEILTKVFKELMLNQPNPDIIATVTYQVFRSAIDCSYLALLQEWLLCSLPNFLSFHQINKSVWCLTVIFLSASLNQHLLKIFPEVLSLPSYQQLNEREINNLILSAKDFYRRLEPSQKAKFKEIFQQSESYVYQSLLLCL</sequence>
<dbReference type="Pfam" id="PF12372">
    <property type="entry name" value="Htt_N-HEAT"/>
    <property type="match status" value="3"/>
</dbReference>